<dbReference type="PANTHER" id="PTHR30349:SF64">
    <property type="entry name" value="PROPHAGE INTEGRASE INTD-RELATED"/>
    <property type="match status" value="1"/>
</dbReference>
<protein>
    <submittedName>
        <fullName evidence="4">Integrase</fullName>
    </submittedName>
</protein>
<dbReference type="GO" id="GO:0003677">
    <property type="term" value="F:DNA binding"/>
    <property type="evidence" value="ECO:0007669"/>
    <property type="project" value="InterPro"/>
</dbReference>
<comment type="caution">
    <text evidence="4">The sequence shown here is derived from an EMBL/GenBank/DDBJ whole genome shotgun (WGS) entry which is preliminary data.</text>
</comment>
<organism evidence="4 5">
    <name type="scientific">Candidatus Accumulibacter phosphatis</name>
    <dbReference type="NCBI Taxonomy" id="327160"/>
    <lineage>
        <taxon>Bacteria</taxon>
        <taxon>Pseudomonadati</taxon>
        <taxon>Pseudomonadota</taxon>
        <taxon>Betaproteobacteria</taxon>
        <taxon>Candidatus Accumulibacter</taxon>
    </lineage>
</organism>
<reference evidence="4 5" key="1">
    <citation type="submission" date="2017-09" db="EMBL/GenBank/DDBJ databases">
        <title>Metagenomic Analysis Reveals Denitrifying Candidatus Accumulibacter and Flanking Population as a Source of N2O.</title>
        <authorList>
            <person name="Gao H."/>
            <person name="Mao Y."/>
            <person name="Zhao X."/>
            <person name="Liu W.-T."/>
            <person name="Zhang T."/>
            <person name="Wells G."/>
        </authorList>
    </citation>
    <scope>NUCLEOTIDE SEQUENCE [LARGE SCALE GENOMIC DNA]</scope>
    <source>
        <strain evidence="4">CANDO_2_IC</strain>
    </source>
</reference>
<gene>
    <name evidence="4" type="ORF">CRU78_02695</name>
</gene>
<dbReference type="Gene3D" id="1.10.443.10">
    <property type="entry name" value="Intergrase catalytic core"/>
    <property type="match status" value="1"/>
</dbReference>
<accession>A0A6A7RPP1</accession>
<evidence type="ECO:0000256" key="1">
    <source>
        <dbReference type="ARBA" id="ARBA00022908"/>
    </source>
</evidence>
<dbReference type="InterPro" id="IPR011010">
    <property type="entry name" value="DNA_brk_join_enz"/>
</dbReference>
<name>A0A6A7RPP1_9PROT</name>
<evidence type="ECO:0000313" key="4">
    <source>
        <dbReference type="EMBL" id="MQM29503.1"/>
    </source>
</evidence>
<evidence type="ECO:0000259" key="3">
    <source>
        <dbReference type="PROSITE" id="PS51898"/>
    </source>
</evidence>
<dbReference type="AlphaFoldDB" id="A0A6A7RPP1"/>
<evidence type="ECO:0000313" key="5">
    <source>
        <dbReference type="Proteomes" id="UP000342300"/>
    </source>
</evidence>
<dbReference type="InterPro" id="IPR002104">
    <property type="entry name" value="Integrase_catalytic"/>
</dbReference>
<sequence>MSALREALIQYVAVRRALGTKFREPAVTLDHFVDFLEREAAEFITTELALRWAIEPEQVQRATWARRLGLARGFAGWLSAVDSRTEVPPRRILDARRRRTAPHIYTDQQIERLIAEASQLPSPTGLRALTYSTLIGLLAATGLRPGEALALDRSDVDLANGILSIRQTKFGKSRFVPVEESTRGALEHYAQRRDELCSHRRSEAFLVSEQGIRLAGFAARRTFAKISCALGLRPQAERRRIGRGPRLQDFRHSFATGRLVEWYRAGLDIKQELPKLATYLGHVDVGLTYWYIEAVPELLQLASDYPCVQLPGGEP</sequence>
<dbReference type="PROSITE" id="PS51898">
    <property type="entry name" value="TYR_RECOMBINASE"/>
    <property type="match status" value="1"/>
</dbReference>
<dbReference type="GO" id="GO:0015074">
    <property type="term" value="P:DNA integration"/>
    <property type="evidence" value="ECO:0007669"/>
    <property type="project" value="UniProtKB-KW"/>
</dbReference>
<dbReference type="Pfam" id="PF00589">
    <property type="entry name" value="Phage_integrase"/>
    <property type="match status" value="1"/>
</dbReference>
<dbReference type="GO" id="GO:0006310">
    <property type="term" value="P:DNA recombination"/>
    <property type="evidence" value="ECO:0007669"/>
    <property type="project" value="UniProtKB-KW"/>
</dbReference>
<dbReference type="Proteomes" id="UP000342300">
    <property type="component" value="Unassembled WGS sequence"/>
</dbReference>
<dbReference type="CDD" id="cd00797">
    <property type="entry name" value="INT_RitB_C_like"/>
    <property type="match status" value="1"/>
</dbReference>
<keyword evidence="1" id="KW-0229">DNA integration</keyword>
<dbReference type="InterPro" id="IPR050090">
    <property type="entry name" value="Tyrosine_recombinase_XerCD"/>
</dbReference>
<feature type="domain" description="Tyr recombinase" evidence="3">
    <location>
        <begin position="100"/>
        <end position="304"/>
    </location>
</feature>
<dbReference type="SUPFAM" id="SSF56349">
    <property type="entry name" value="DNA breaking-rejoining enzymes"/>
    <property type="match status" value="1"/>
</dbReference>
<dbReference type="EMBL" id="PDHS01000055">
    <property type="protein sequence ID" value="MQM29503.1"/>
    <property type="molecule type" value="Genomic_DNA"/>
</dbReference>
<evidence type="ECO:0000256" key="2">
    <source>
        <dbReference type="ARBA" id="ARBA00023172"/>
    </source>
</evidence>
<keyword evidence="2" id="KW-0233">DNA recombination</keyword>
<dbReference type="InterPro" id="IPR013762">
    <property type="entry name" value="Integrase-like_cat_sf"/>
</dbReference>
<proteinExistence type="predicted"/>
<dbReference type="PANTHER" id="PTHR30349">
    <property type="entry name" value="PHAGE INTEGRASE-RELATED"/>
    <property type="match status" value="1"/>
</dbReference>